<reference evidence="2 3" key="1">
    <citation type="submission" date="2019-07" db="EMBL/GenBank/DDBJ databases">
        <title>Whole genome shotgun sequence of Methylobacterium gnaphalii NBRC 107716.</title>
        <authorList>
            <person name="Hosoyama A."/>
            <person name="Uohara A."/>
            <person name="Ohji S."/>
            <person name="Ichikawa N."/>
        </authorList>
    </citation>
    <scope>NUCLEOTIDE SEQUENCE [LARGE SCALE GENOMIC DNA]</scope>
    <source>
        <strain evidence="2 3">NBRC 107716</strain>
    </source>
</reference>
<feature type="region of interest" description="Disordered" evidence="1">
    <location>
        <begin position="35"/>
        <end position="82"/>
    </location>
</feature>
<dbReference type="AlphaFoldDB" id="A0A512JKH5"/>
<organism evidence="2 3">
    <name type="scientific">Methylobacterium gnaphalii</name>
    <dbReference type="NCBI Taxonomy" id="1010610"/>
    <lineage>
        <taxon>Bacteria</taxon>
        <taxon>Pseudomonadati</taxon>
        <taxon>Pseudomonadota</taxon>
        <taxon>Alphaproteobacteria</taxon>
        <taxon>Hyphomicrobiales</taxon>
        <taxon>Methylobacteriaceae</taxon>
        <taxon>Methylobacterium</taxon>
    </lineage>
</organism>
<evidence type="ECO:0000256" key="1">
    <source>
        <dbReference type="SAM" id="MobiDB-lite"/>
    </source>
</evidence>
<proteinExistence type="predicted"/>
<gene>
    <name evidence="2" type="ORF">MGN01_23100</name>
</gene>
<sequence>MILTLLVLPSVRASADRLVVPQAAAAAARLATSLPGTRPASLSISPIHRDTASEVSQARPATRTNPAIVGPSASEREMLPKPRRMMREGCEAPLSSLVGPEARRMVPGRCMV</sequence>
<evidence type="ECO:0000313" key="3">
    <source>
        <dbReference type="Proteomes" id="UP000321750"/>
    </source>
</evidence>
<dbReference type="Proteomes" id="UP000321750">
    <property type="component" value="Unassembled WGS sequence"/>
</dbReference>
<accession>A0A512JKH5</accession>
<name>A0A512JKH5_9HYPH</name>
<dbReference type="EMBL" id="BJZV01000011">
    <property type="protein sequence ID" value="GEP10465.1"/>
    <property type="molecule type" value="Genomic_DNA"/>
</dbReference>
<keyword evidence="3" id="KW-1185">Reference proteome</keyword>
<comment type="caution">
    <text evidence="2">The sequence shown here is derived from an EMBL/GenBank/DDBJ whole genome shotgun (WGS) entry which is preliminary data.</text>
</comment>
<evidence type="ECO:0000313" key="2">
    <source>
        <dbReference type="EMBL" id="GEP10465.1"/>
    </source>
</evidence>
<protein>
    <submittedName>
        <fullName evidence="2">Uncharacterized protein</fullName>
    </submittedName>
</protein>